<reference evidence="2" key="1">
    <citation type="journal article" date="2023" name="PhytoFront">
        <title>Draft Genome Resources of Seven Strains of Tilletia horrida, Causal Agent of Kernel Smut of Rice.</title>
        <authorList>
            <person name="Khanal S."/>
            <person name="Antony Babu S."/>
            <person name="Zhou X.G."/>
        </authorList>
    </citation>
    <scope>NUCLEOTIDE SEQUENCE</scope>
    <source>
        <strain evidence="2">TX3</strain>
    </source>
</reference>
<keyword evidence="3" id="KW-1185">Reference proteome</keyword>
<evidence type="ECO:0000256" key="1">
    <source>
        <dbReference type="SAM" id="SignalP"/>
    </source>
</evidence>
<dbReference type="EMBL" id="JAPDMQ010000087">
    <property type="protein sequence ID" value="KAK0535874.1"/>
    <property type="molecule type" value="Genomic_DNA"/>
</dbReference>
<organism evidence="2 3">
    <name type="scientific">Tilletia horrida</name>
    <dbReference type="NCBI Taxonomy" id="155126"/>
    <lineage>
        <taxon>Eukaryota</taxon>
        <taxon>Fungi</taxon>
        <taxon>Dikarya</taxon>
        <taxon>Basidiomycota</taxon>
        <taxon>Ustilaginomycotina</taxon>
        <taxon>Exobasidiomycetes</taxon>
        <taxon>Tilletiales</taxon>
        <taxon>Tilletiaceae</taxon>
        <taxon>Tilletia</taxon>
    </lineage>
</organism>
<accession>A0AAN6GII2</accession>
<dbReference type="PROSITE" id="PS51257">
    <property type="entry name" value="PROKAR_LIPOPROTEIN"/>
    <property type="match status" value="1"/>
</dbReference>
<name>A0AAN6GII2_9BASI</name>
<evidence type="ECO:0000313" key="2">
    <source>
        <dbReference type="EMBL" id="KAK0535874.1"/>
    </source>
</evidence>
<evidence type="ECO:0008006" key="4">
    <source>
        <dbReference type="Google" id="ProtNLM"/>
    </source>
</evidence>
<comment type="caution">
    <text evidence="2">The sequence shown here is derived from an EMBL/GenBank/DDBJ whole genome shotgun (WGS) entry which is preliminary data.</text>
</comment>
<protein>
    <recommendedName>
        <fullName evidence="4">Secreted protein</fullName>
    </recommendedName>
</protein>
<feature type="signal peptide" evidence="1">
    <location>
        <begin position="1"/>
        <end position="21"/>
    </location>
</feature>
<proteinExistence type="predicted"/>
<keyword evidence="1" id="KW-0732">Signal</keyword>
<dbReference type="Proteomes" id="UP001176521">
    <property type="component" value="Unassembled WGS sequence"/>
</dbReference>
<gene>
    <name evidence="2" type="ORF">OC842_002172</name>
</gene>
<evidence type="ECO:0000313" key="3">
    <source>
        <dbReference type="Proteomes" id="UP001176521"/>
    </source>
</evidence>
<sequence length="93" mass="10539">MRVTFLAIPLCALMSCAVVEARNQQFMTDCYAQANRLCPVGRRYTSAKWSQWFFQCMCQKWTSMDGGEYTCQVGCFRDLDESDVPEGAAVSEV</sequence>
<feature type="chain" id="PRO_5042987941" description="Secreted protein" evidence="1">
    <location>
        <begin position="22"/>
        <end position="93"/>
    </location>
</feature>
<dbReference type="AlphaFoldDB" id="A0AAN6GII2"/>